<reference evidence="9" key="1">
    <citation type="journal article" date="2019" name="Int. J. Syst. Evol. Microbiol.">
        <title>The Global Catalogue of Microorganisms (GCM) 10K type strain sequencing project: providing services to taxonomists for standard genome sequencing and annotation.</title>
        <authorList>
            <consortium name="The Broad Institute Genomics Platform"/>
            <consortium name="The Broad Institute Genome Sequencing Center for Infectious Disease"/>
            <person name="Wu L."/>
            <person name="Ma J."/>
        </authorList>
    </citation>
    <scope>NUCLEOTIDE SEQUENCE [LARGE SCALE GENOMIC DNA]</scope>
    <source>
        <strain evidence="9">JCM 30742</strain>
    </source>
</reference>
<accession>A0ABP7BXB9</accession>
<proteinExistence type="inferred from homology"/>
<comment type="similarity">
    <text evidence="2">Belongs to the CDP-glycerol glycerophosphotransferase family.</text>
</comment>
<comment type="subcellular location">
    <subcellularLocation>
        <location evidence="1">Cell membrane</location>
        <topology evidence="1">Peripheral membrane protein</topology>
    </subcellularLocation>
</comment>
<keyword evidence="6" id="KW-0472">Membrane</keyword>
<keyword evidence="4" id="KW-0808">Transferase</keyword>
<dbReference type="InterPro" id="IPR043149">
    <property type="entry name" value="TagF_N"/>
</dbReference>
<sequence>MESGSYKVLAKQAGRARRLATAERYARARSAPIRTGTVLYESFSGNGMLCNPEAIFRHLLADPGYRHLRHVWALNSLQEHADTVAEFAEDPRVSFVETGTADYLEALAGAQYLVNNSTFPWSFAKRPGQIYLNTWHGTPLKAMGYDVPGGGPDTRNIIRNFVQADYLLSPNPFTTEQMYYAGYKLRNIFEGTIIQAGYPRIDHQWPDAAAREDLWERLAAAGIHDDGRGIILYAPTWKGDSFYNPANDAARLLHTVRALEELIDTTRFRVLLKIHQVVYAAARDTPGLEGYLVPNAVPANRILGITDVLVTDYSSIFYDFLATGGPILFYTPDWEDYAEGRGLYRSPDSLPGPVARTVPELAAHLAECVRAQQERDGGWSDAWEQYGRDVRDYVPDDDGHATERVVAAVFGAGAQGAGTHGQGTERHGLGETHLLRDHSDGRRKLLIYAGGLVSNGITTSFLNLMDNIDHEKFDVSVWYSYSNQADRAANALRINPNIRLFPRAGGPILGIADRVRYRRMLDKGPARGSNFRAGSRPIWDTEWSRCFGQSRFDYVVDFSGYSPFWSLVLLRGHARKHSVWAHNDLFAEARKEIKGKQPHRVHLTALFAAYRSFDAIVSVSADLARVNATNLAAYAPPSSFVSARNSLAYHRLQAMVSTERTPLPGAEAAFAELYGSGSRDLGYIMRTLRRIYTDATIDAELGHQRTLDAFFPEGQEDGVQTFVTVGRLSPEKNQARLLRAFAQVHATRPKTRLLLIGSGPLEKDLRQLASDLRLDRCVSFTGQLANPYLVMEAADCFVLSSDYEGLPMVILEAMVLGLPLVTTAFGSVDSAVPPGQGLVVDRDDDALAAGLTAFLDGRVEPAVFDPAAYNDHAMEEFYRAVGVAGNPVVKDGKLLDG</sequence>
<evidence type="ECO:0000313" key="9">
    <source>
        <dbReference type="Proteomes" id="UP001500752"/>
    </source>
</evidence>
<protein>
    <recommendedName>
        <fullName evidence="7">Glycosyl transferase family 1 domain-containing protein</fullName>
    </recommendedName>
</protein>
<evidence type="ECO:0000256" key="3">
    <source>
        <dbReference type="ARBA" id="ARBA00022475"/>
    </source>
</evidence>
<dbReference type="Proteomes" id="UP001500752">
    <property type="component" value="Unassembled WGS sequence"/>
</dbReference>
<feature type="domain" description="Glycosyl transferase family 1" evidence="7">
    <location>
        <begin position="712"/>
        <end position="869"/>
    </location>
</feature>
<evidence type="ECO:0000256" key="6">
    <source>
        <dbReference type="ARBA" id="ARBA00023136"/>
    </source>
</evidence>
<gene>
    <name evidence="8" type="ORF">GCM10023081_08410</name>
</gene>
<dbReference type="InterPro" id="IPR007554">
    <property type="entry name" value="Glycerophosphate_synth"/>
</dbReference>
<dbReference type="Pfam" id="PF04464">
    <property type="entry name" value="Glyphos_transf"/>
    <property type="match status" value="1"/>
</dbReference>
<dbReference type="Gene3D" id="3.40.50.2000">
    <property type="entry name" value="Glycogen Phosphorylase B"/>
    <property type="match status" value="1"/>
</dbReference>
<organism evidence="8 9">
    <name type="scientific">Arthrobacter ginkgonis</name>
    <dbReference type="NCBI Taxonomy" id="1630594"/>
    <lineage>
        <taxon>Bacteria</taxon>
        <taxon>Bacillati</taxon>
        <taxon>Actinomycetota</taxon>
        <taxon>Actinomycetes</taxon>
        <taxon>Micrococcales</taxon>
        <taxon>Micrococcaceae</taxon>
        <taxon>Arthrobacter</taxon>
    </lineage>
</organism>
<dbReference type="PANTHER" id="PTHR37316">
    <property type="entry name" value="TEICHOIC ACID GLYCEROL-PHOSPHATE PRIMASE"/>
    <property type="match status" value="1"/>
</dbReference>
<evidence type="ECO:0000256" key="2">
    <source>
        <dbReference type="ARBA" id="ARBA00010488"/>
    </source>
</evidence>
<comment type="caution">
    <text evidence="8">The sequence shown here is derived from an EMBL/GenBank/DDBJ whole genome shotgun (WGS) entry which is preliminary data.</text>
</comment>
<dbReference type="Gene3D" id="3.40.50.11820">
    <property type="match status" value="1"/>
</dbReference>
<dbReference type="RefSeq" id="WP_345148708.1">
    <property type="nucleotide sequence ID" value="NZ_BAABEO010000008.1"/>
</dbReference>
<dbReference type="PANTHER" id="PTHR37316:SF3">
    <property type="entry name" value="TEICHOIC ACID GLYCEROL-PHOSPHATE TRANSFERASE"/>
    <property type="match status" value="1"/>
</dbReference>
<dbReference type="InterPro" id="IPR051612">
    <property type="entry name" value="Teichoic_Acid_Biosynth"/>
</dbReference>
<dbReference type="SUPFAM" id="SSF53756">
    <property type="entry name" value="UDP-Glycosyltransferase/glycogen phosphorylase"/>
    <property type="match status" value="2"/>
</dbReference>
<dbReference type="Gene3D" id="3.40.50.12580">
    <property type="match status" value="1"/>
</dbReference>
<evidence type="ECO:0000256" key="1">
    <source>
        <dbReference type="ARBA" id="ARBA00004202"/>
    </source>
</evidence>
<keyword evidence="9" id="KW-1185">Reference proteome</keyword>
<name>A0ABP7BXB9_9MICC</name>
<dbReference type="CDD" id="cd03811">
    <property type="entry name" value="GT4_GT28_WabH-like"/>
    <property type="match status" value="1"/>
</dbReference>
<evidence type="ECO:0000256" key="4">
    <source>
        <dbReference type="ARBA" id="ARBA00022679"/>
    </source>
</evidence>
<dbReference type="InterPro" id="IPR001296">
    <property type="entry name" value="Glyco_trans_1"/>
</dbReference>
<dbReference type="EMBL" id="BAABEO010000008">
    <property type="protein sequence ID" value="GAA3672373.1"/>
    <property type="molecule type" value="Genomic_DNA"/>
</dbReference>
<evidence type="ECO:0000256" key="5">
    <source>
        <dbReference type="ARBA" id="ARBA00022944"/>
    </source>
</evidence>
<evidence type="ECO:0000259" key="7">
    <source>
        <dbReference type="Pfam" id="PF00534"/>
    </source>
</evidence>
<keyword evidence="3" id="KW-1003">Cell membrane</keyword>
<evidence type="ECO:0000313" key="8">
    <source>
        <dbReference type="EMBL" id="GAA3672373.1"/>
    </source>
</evidence>
<dbReference type="Pfam" id="PF00534">
    <property type="entry name" value="Glycos_transf_1"/>
    <property type="match status" value="1"/>
</dbReference>
<dbReference type="InterPro" id="IPR043148">
    <property type="entry name" value="TagF_C"/>
</dbReference>
<keyword evidence="5" id="KW-0777">Teichoic acid biosynthesis</keyword>